<reference evidence="2 3" key="1">
    <citation type="submission" date="2024-10" db="EMBL/GenBank/DDBJ databases">
        <title>Updated reference genomes for cyclostephanoid diatoms.</title>
        <authorList>
            <person name="Roberts W.R."/>
            <person name="Alverson A.J."/>
        </authorList>
    </citation>
    <scope>NUCLEOTIDE SEQUENCE [LARGE SCALE GENOMIC DNA]</scope>
    <source>
        <strain evidence="2 3">AJA010-31</strain>
    </source>
</reference>
<name>A0ABD3PGQ9_9STRA</name>
<gene>
    <name evidence="2" type="ORF">ACHAWO_008009</name>
</gene>
<dbReference type="AlphaFoldDB" id="A0ABD3PGQ9"/>
<dbReference type="EMBL" id="JALLPJ020000632">
    <property type="protein sequence ID" value="KAL3786889.1"/>
    <property type="molecule type" value="Genomic_DNA"/>
</dbReference>
<accession>A0ABD3PGQ9</accession>
<comment type="caution">
    <text evidence="2">The sequence shown here is derived from an EMBL/GenBank/DDBJ whole genome shotgun (WGS) entry which is preliminary data.</text>
</comment>
<evidence type="ECO:0000313" key="3">
    <source>
        <dbReference type="Proteomes" id="UP001530400"/>
    </source>
</evidence>
<evidence type="ECO:0000313" key="2">
    <source>
        <dbReference type="EMBL" id="KAL3786889.1"/>
    </source>
</evidence>
<organism evidence="2 3">
    <name type="scientific">Cyclotella atomus</name>
    <dbReference type="NCBI Taxonomy" id="382360"/>
    <lineage>
        <taxon>Eukaryota</taxon>
        <taxon>Sar</taxon>
        <taxon>Stramenopiles</taxon>
        <taxon>Ochrophyta</taxon>
        <taxon>Bacillariophyta</taxon>
        <taxon>Coscinodiscophyceae</taxon>
        <taxon>Thalassiosirophycidae</taxon>
        <taxon>Stephanodiscales</taxon>
        <taxon>Stephanodiscaceae</taxon>
        <taxon>Cyclotella</taxon>
    </lineage>
</organism>
<evidence type="ECO:0000256" key="1">
    <source>
        <dbReference type="SAM" id="SignalP"/>
    </source>
</evidence>
<sequence>MGFLPSSKQPRFLCAVVASLLLIQSEAFSFPPVHQRHQCSICTRLQAGFGKDTTPSRPSKKSSSSQELFELQELRAQLETITEKNMLYESLSVEKRAELSKYVTAVVEKAASPIDVTGKRNSMGPMQFVAGIEGKSWRMVFSTDANAGSGEVELPYGSTVVFRVGQLDGAKGTLDYVLKFSKQIMGLKELVAKSSCEVDVRKYLFVLPLIGSINPGLLTFQYQDIKTNIFGMSNLPVGFFGLLKGRVNYVDTIWFDGERWIERNYLENGDVVYSVYVRDIEDESQR</sequence>
<feature type="signal peptide" evidence="1">
    <location>
        <begin position="1"/>
        <end position="27"/>
    </location>
</feature>
<feature type="chain" id="PRO_5044780248" description="Plastid lipid-associated protein/fibrillin conserved domain-containing protein" evidence="1">
    <location>
        <begin position="28"/>
        <end position="286"/>
    </location>
</feature>
<keyword evidence="1" id="KW-0732">Signal</keyword>
<proteinExistence type="predicted"/>
<dbReference type="Proteomes" id="UP001530400">
    <property type="component" value="Unassembled WGS sequence"/>
</dbReference>
<keyword evidence="3" id="KW-1185">Reference proteome</keyword>
<protein>
    <recommendedName>
        <fullName evidence="4">Plastid lipid-associated protein/fibrillin conserved domain-containing protein</fullName>
    </recommendedName>
</protein>
<evidence type="ECO:0008006" key="4">
    <source>
        <dbReference type="Google" id="ProtNLM"/>
    </source>
</evidence>